<feature type="domain" description="AAA+ ATPase" evidence="2">
    <location>
        <begin position="2547"/>
        <end position="2701"/>
    </location>
</feature>
<dbReference type="Gene3D" id="3.40.50.300">
    <property type="entry name" value="P-loop containing nucleotide triphosphate hydrolases"/>
    <property type="match status" value="2"/>
</dbReference>
<dbReference type="Pfam" id="PF07728">
    <property type="entry name" value="AAA_5"/>
    <property type="match status" value="1"/>
</dbReference>
<feature type="region of interest" description="Disordered" evidence="1">
    <location>
        <begin position="1489"/>
        <end position="1517"/>
    </location>
</feature>
<dbReference type="EMBL" id="CALNXI010000221">
    <property type="protein sequence ID" value="CAH3022487.1"/>
    <property type="molecule type" value="Genomic_DNA"/>
</dbReference>
<gene>
    <name evidence="3" type="ORF">PEVE_00015676</name>
</gene>
<accession>A0ABN8M2X4</accession>
<organism evidence="3 4">
    <name type="scientific">Porites evermanni</name>
    <dbReference type="NCBI Taxonomy" id="104178"/>
    <lineage>
        <taxon>Eukaryota</taxon>
        <taxon>Metazoa</taxon>
        <taxon>Cnidaria</taxon>
        <taxon>Anthozoa</taxon>
        <taxon>Hexacorallia</taxon>
        <taxon>Scleractinia</taxon>
        <taxon>Fungiina</taxon>
        <taxon>Poritidae</taxon>
        <taxon>Porites</taxon>
    </lineage>
</organism>
<dbReference type="Proteomes" id="UP001159427">
    <property type="component" value="Unassembled WGS sequence"/>
</dbReference>
<dbReference type="PANTHER" id="PTHR22605">
    <property type="entry name" value="RZ-TYPE DOMAIN-CONTAINING PROTEIN"/>
    <property type="match status" value="1"/>
</dbReference>
<dbReference type="SUPFAM" id="SSF52540">
    <property type="entry name" value="P-loop containing nucleoside triphosphate hydrolases"/>
    <property type="match status" value="2"/>
</dbReference>
<feature type="domain" description="AAA+ ATPase" evidence="2">
    <location>
        <begin position="2177"/>
        <end position="2332"/>
    </location>
</feature>
<protein>
    <recommendedName>
        <fullName evidence="2">AAA+ ATPase domain-containing protein</fullName>
    </recommendedName>
</protein>
<proteinExistence type="predicted"/>
<evidence type="ECO:0000313" key="4">
    <source>
        <dbReference type="Proteomes" id="UP001159427"/>
    </source>
</evidence>
<dbReference type="InterPro" id="IPR003593">
    <property type="entry name" value="AAA+_ATPase"/>
</dbReference>
<name>A0ABN8M2X4_9CNID</name>
<comment type="caution">
    <text evidence="3">The sequence shown here is derived from an EMBL/GenBank/DDBJ whole genome shotgun (WGS) entry which is preliminary data.</text>
</comment>
<dbReference type="InterPro" id="IPR027417">
    <property type="entry name" value="P-loop_NTPase"/>
</dbReference>
<dbReference type="PANTHER" id="PTHR22605:SF16">
    <property type="entry name" value="E3 UBIQUITIN-PROTEIN LIGASE RNF213"/>
    <property type="match status" value="1"/>
</dbReference>
<reference evidence="3 4" key="1">
    <citation type="submission" date="2022-05" db="EMBL/GenBank/DDBJ databases">
        <authorList>
            <consortium name="Genoscope - CEA"/>
            <person name="William W."/>
        </authorList>
    </citation>
    <scope>NUCLEOTIDE SEQUENCE [LARGE SCALE GENOMIC DNA]</scope>
</reference>
<feature type="non-terminal residue" evidence="3">
    <location>
        <position position="1"/>
    </location>
</feature>
<dbReference type="InterPro" id="IPR011704">
    <property type="entry name" value="ATPase_dyneun-rel_AAA"/>
</dbReference>
<dbReference type="SMART" id="SM00382">
    <property type="entry name" value="AAA"/>
    <property type="match status" value="2"/>
</dbReference>
<dbReference type="InterPro" id="IPR031248">
    <property type="entry name" value="RNF213"/>
</dbReference>
<keyword evidence="4" id="KW-1185">Reference proteome</keyword>
<evidence type="ECO:0000259" key="2">
    <source>
        <dbReference type="SMART" id="SM00382"/>
    </source>
</evidence>
<evidence type="ECO:0000313" key="3">
    <source>
        <dbReference type="EMBL" id="CAH3022487.1"/>
    </source>
</evidence>
<sequence>RDKKKLLRFSGQFTFSVDRASTGITYKYVVVKEEKPYYEYLTEFEPRVRNGIVDRFLRIPDKYLKPGAKWDQWDGVAYIYGERGWFGRVYDYLRSKETVENRTLALKTYLPKWKGFLVNEPAEKMTATEAIVKLDRVVSCLFANIWVKDNHCSVPEKKKPPEFNVKAVLVEILQPKVMKNSSLLGNSRTDLNTRASALVSSLAIVLLLKQYEIPLERDYKLLLLRCLALEADPSFKRCTVYEAVLEEFSDSLRKRAVEGIQDLCNEIMATSWRDDGEWLFAIPLLHFLRGDSRPFEEPNFEGSKNHPESIGAQNLRIREFQRTEKRHLLDALPLLVSAFEVDRLFKRTFVNAIPAWELHKFVASKMFHVYDICFALVTFCSREAVPTAKWADVAKCIELLIKQMKVDQEKSENIAKKWAFTTSICLKLLEICLKKLTCRGDLEVICMLIRLVLTSIQVQRQQMASSDGDQEDQAKEGDVIKKLLVILRRRLISDLSFFMHSCYKDEVFLGELQIWSELLWVADECQGFDSYREFLTEELACRARKVEEKFLVEIFCEVQMDGLNKAVGETFTKLAFEAVEKIINSQKMGDADRAFRSLSCSARGDAAKAGKYGELLSILLNKSWPKEDGGTDRIGLDRRSVEFLLSWNPMTGYLKFFGDGSERGAILTDEGIETLSMAKSLLEALIEVISNASVTVEILILLRSFKERFLELVKTTTPVVNAKEEGRQVATKEEIEESLNERIGEFEEFQAVKVRVVSFARMCDLIQPVNISVIKVKAEENVSSFQICHLCERSGGKQIEVKFFELPQLVKDILLPLHKVQESSTFQKLWVQCGKKSQTVRANDESKKRDLSLLNVVENVWKPAYEAWTQLVASALDGSLTLTGVDKFFEGYKYRREELLKELRLIFVLYQDSGDTSQLKKTAEKRVTQIHRYQQLDQYFTAAEKIWKFKESMGFTGDFKVIEDVRNQLSTEFKQRPLNSIGKEFADAGRALKCLDVDKAECFNAVVKSMRLVEWLRKTITSPQELKVLVDLALITAGESDMETDRISSLHTSCLGFAPLIFDLKETNDHNVSFDQLMKACDPVWKAVEADKTLPKKLEDTSRHLEWLKTVKESHGSVAMTSLAQAKTINNKGVYLVGSVGSEEVPAMQSEGRPCLESFVRLKVPLRDEDGNDETKSYSLDELKDLQSKLMLIAGKAEKGKDDVETFVKNLEGVMRLATAYINLSESGFVHRVHWKQEFHCSKDQREGESISKELAIASTAMENCYLNWKKKVSDTRKEFQELNFFTTQQMMLLRREIATACRRSDLHVDNLQILTLLESVRPNVDTELLKAAIQRAFKDTGLLDQIKRMEDLPSFSLTPHQEKFDTSTSLFENNNYVDRSPSTGVTSPQVQSTSIKNEKPKDVSKIQRFLNAAEDEGYSEQIALSALASLGVDAEEDDLLLWCLEESDDADLESLYEEAMANPITVREIYPQEVLDVQEIQLEEASEALRQSENAVEKSPMPAGSITDEGGDMDEDNETEISEYLTLAQLGSILRELAVKGKGTKPRVFPAFLKRGRPNLMLVPKGDVLATVLALYMHDKHQPLPSHEEVLICTPETTAEEVELFWRRAIGDLEGGFYCLVHADQLDFSVSKQAIDKLGVLTQGLAGKMGENYGLVVMCSSENEDRANIVAALDQYRVAAPPCPSSNDLQSYLKKHLRIPTQQYGYINSSKITWEPAGTLDPEKLCVRVVTSKRGGLGKTLYVRRLTDQLQNLENNDMVVCRDSGISLHVTVPLHGNSTDSSMLVDSLLPHATRANVPLSRVFHLDVAPSMRRGLDTLLFNLLVLGFLCDTMGRVWRRRMTDLYVIEITTASPLPTGFSREEEAESLESGSARSSKRPFYDLLPTIICSSPRTVSCRLATKQDPRDINPLFDAKEFRSPQFQRVYQYLKLSKEGKNMDNFTFDPGNIDEDQIKCLSLMLSNCGIPDPSWAEIRHFVGFLNSQLHDCEQSYFCDMQLMRSVLAGPNVLNLEGFRSFVVRFMIQMSRDFATPSLTDDNTVFYTEDNAELERREIEQFQLRRSWETSPHPYLFFNEDRVTMTFLGFFINSAGDLIDPQTMRMLEKSLMSKQLRNGLQAQRVDFTTNPENWKKVEKISQLCSVMGVKWNLTNPNYDPDHAYELTTDNVKKILAIHMRFRCNIPVIVMGETGCGKTRLIRYMCGLQAGPQEKDQPRTRNMLLVKVHGGTTYEDIEQKVRQAEDMARENQDKKIDTVLFFDEANTTEALSMIKEVMVDRRIRGRTIGRGLKRLQFIAACNPYRRHTDDMIHKLESAGLGYHVKTDESDDRLGHIPLRHLVYRVHALPGSMRPLIWDFGQLNQQVESLYTNQIVSRYILHERQLPGESSTVQAVAAVLAASQKYMRDQSDECSFVSLRDVERAMQVMVWFYTHVDTLGRLMKIVITEQRREEGEEVDDDEEEEEPIDTMTRALVLAIGVCYHAKLQEKRQDYRKVVAQSFKAPCVLPGGEKQILREITSCQRAVLNELELGPNIARNAALSENVFMMVVCIELRIPLFVVGKPGSSKSLAKTVVADNMQGDAARSKLFKNFKQVHMASFQCSPLSTPEGIVATFRQCSKLQEGKNLESFVSVVVLDEVGLAEDSPLMPLKTLHPLLEDGVTSSDNVIETDEKPQRVAFIGISNWALDPAKMNRGIMLSRGVPDVKELVDSALGICSTDAQVKLAIQILISPLAEGYAELYREQKNFPTLQKCGKEEFFGLRDFYSLIKMVYAIAAKSGQRPMWSQLEHAIRRNFGGLVKGEPVEIFKRHFQVKDEEENREAPTALRLIEASLHREDVADQTNFSENRYLLILTENYAALRIIQQHLLKTSEDAVVIFGSSFPNDQEYTQICRNINRIKVCMETGRTVILLNLESLYESLYDALNQFHLYERETKYVDLGLGTHRVKCRVHDEFRLIVIAEKDVVYNNFPIPLINRLEKHFLVTSTSLTPEQIELVEKLRIWANDFAEVSGPTKRRRDFTIGDAFVGYHEDTIPSIVMQVCNDLADEDSPSQEEAEDPWEVKVARRCKNMLLQMATPDAIARLPASGLKGEATEMWQTYFYEQQHSSLAAFMHHVLTLEEKREKGLFIQVTTHSRLLSNHDLDDLCSTTGLRRSTVDVMTLQQFQTEQQFRSLVRTFFEHLGGDCSGILVVQCDSGDDNFNLIAGARHILMEESKNAPELLNLPTVAAVHIVLVIQLPRIAGGCRNFVGFQGGNWISTHIDELRPPERYTPSIEDLIDRPISKLFGGENAGPLNQHDATRLLAVKFLRNCVQAAACRIDDEGGSTDRSTERIELLLHLLPEDFDGREERCTFASVLVQRTFYLLEERESTAYNTHGWLHSEALSGTGVQEWGTFRKALLKRIYSAVVPILAEIIAFADRDRNLDLMKGGNIWVSTLWLKIMVDPKISELSYSKMISPVTNSVRERVQVIGSGAGGHSFQCLFPFSFIVNQRVDKMLKDAFSVTAQSSATLVEALRDLIDSSELGPLLRELPREHLPSLQYLTDFVHMVYKSSSESEHQLVCEAILSSARELGVEEDEMIDIALVHVAYSRIQSRLRCFSKLVQAKPEVVEKLKEVFRGKQAEVLLDVVTLQVCLEELTLYEDVLSGQESRGNWCDRVLSIRPAVEEMMRKDKFGAFTEENSSYGKRATMLLNYCR</sequence>
<evidence type="ECO:0000256" key="1">
    <source>
        <dbReference type="SAM" id="MobiDB-lite"/>
    </source>
</evidence>